<dbReference type="InterPro" id="IPR025405">
    <property type="entry name" value="DUF4131"/>
</dbReference>
<dbReference type="Pfam" id="PF13567">
    <property type="entry name" value="DUF4131"/>
    <property type="match status" value="1"/>
</dbReference>
<evidence type="ECO:0000256" key="3">
    <source>
        <dbReference type="ARBA" id="ARBA00022692"/>
    </source>
</evidence>
<dbReference type="Pfam" id="PF03772">
    <property type="entry name" value="Competence"/>
    <property type="match status" value="1"/>
</dbReference>
<dbReference type="RefSeq" id="WP_135781971.1">
    <property type="nucleotide sequence ID" value="NZ_MRXY01000012.1"/>
</dbReference>
<organism evidence="8 9">
    <name type="scientific">Streptococcus rubneri</name>
    <dbReference type="NCBI Taxonomy" id="1234680"/>
    <lineage>
        <taxon>Bacteria</taxon>
        <taxon>Bacillati</taxon>
        <taxon>Bacillota</taxon>
        <taxon>Bacilli</taxon>
        <taxon>Lactobacillales</taxon>
        <taxon>Streptococcaceae</taxon>
        <taxon>Streptococcus</taxon>
    </lineage>
</organism>
<feature type="transmembrane region" description="Helical" evidence="6">
    <location>
        <begin position="230"/>
        <end position="251"/>
    </location>
</feature>
<proteinExistence type="predicted"/>
<dbReference type="InterPro" id="IPR052159">
    <property type="entry name" value="Competence_DNA_uptake"/>
</dbReference>
<dbReference type="PANTHER" id="PTHR30619">
    <property type="entry name" value="DNA INTERNALIZATION/COMPETENCE PROTEIN COMEC/REC2"/>
    <property type="match status" value="1"/>
</dbReference>
<evidence type="ECO:0000256" key="1">
    <source>
        <dbReference type="ARBA" id="ARBA00004651"/>
    </source>
</evidence>
<dbReference type="Proteomes" id="UP000297986">
    <property type="component" value="Unassembled WGS sequence"/>
</dbReference>
<feature type="transmembrane region" description="Helical" evidence="6">
    <location>
        <begin position="22"/>
        <end position="41"/>
    </location>
</feature>
<dbReference type="SUPFAM" id="SSF56281">
    <property type="entry name" value="Metallo-hydrolase/oxidoreductase"/>
    <property type="match status" value="1"/>
</dbReference>
<keyword evidence="4 6" id="KW-1133">Transmembrane helix</keyword>
<evidence type="ECO:0000313" key="8">
    <source>
        <dbReference type="EMBL" id="TGN91561.1"/>
    </source>
</evidence>
<dbReference type="Pfam" id="PF00753">
    <property type="entry name" value="Lactamase_B"/>
    <property type="match status" value="1"/>
</dbReference>
<comment type="subcellular location">
    <subcellularLocation>
        <location evidence="1">Cell membrane</location>
        <topology evidence="1">Multi-pass membrane protein</topology>
    </subcellularLocation>
</comment>
<evidence type="ECO:0000256" key="2">
    <source>
        <dbReference type="ARBA" id="ARBA00022475"/>
    </source>
</evidence>
<keyword evidence="3 6" id="KW-0812">Transmembrane</keyword>
<feature type="transmembrane region" description="Helical" evidence="6">
    <location>
        <begin position="53"/>
        <end position="71"/>
    </location>
</feature>
<dbReference type="InterPro" id="IPR036866">
    <property type="entry name" value="RibonucZ/Hydroxyglut_hydro"/>
</dbReference>
<dbReference type="NCBIfam" id="TIGR00360">
    <property type="entry name" value="ComEC_N-term"/>
    <property type="match status" value="1"/>
</dbReference>
<dbReference type="SMART" id="SM00849">
    <property type="entry name" value="Lactamase_B"/>
    <property type="match status" value="1"/>
</dbReference>
<dbReference type="EMBL" id="SRRP01000001">
    <property type="protein sequence ID" value="TGN91561.1"/>
    <property type="molecule type" value="Genomic_DNA"/>
</dbReference>
<dbReference type="InterPro" id="IPR004797">
    <property type="entry name" value="Competence_ComEC/Rec2"/>
</dbReference>
<evidence type="ECO:0000256" key="6">
    <source>
        <dbReference type="SAM" id="Phobius"/>
    </source>
</evidence>
<dbReference type="GO" id="GO:0005886">
    <property type="term" value="C:plasma membrane"/>
    <property type="evidence" value="ECO:0007669"/>
    <property type="project" value="UniProtKB-SubCell"/>
</dbReference>
<keyword evidence="2" id="KW-1003">Cell membrane</keyword>
<dbReference type="AlphaFoldDB" id="A0A4Z1DSX4"/>
<feature type="transmembrane region" description="Helical" evidence="6">
    <location>
        <begin position="401"/>
        <end position="421"/>
    </location>
</feature>
<sequence length="746" mass="85071">MSRWIKEGSVSPLHLALLILPLYYWIYTGHWLALILFLVFLGLGIKSYFGKRLLGIAVLIFLMGGVFYYRVEQGKQEETDPRVPKAIRILPDTIKVNGDALSFRAKAGSRIFQVFYKLSSEKEQAFYKQLNQGLELTIEGELEAPSPQRNFKGFDYRFYLRTQGIYHLLKVSRILEKKSVSGGDLVEILSIWRRKALVWVYQHFPQPMSHYMTGLLFGFLDIEFEEMSNLYSSLGIIHLFALSGMQVAFFLDTFRRFFLRLGWEQDKVAYLLYPFSLIYAGMTGFSVSVVRSLLQKLLAQNGFKGMDNMGMTFLLLILFIPSSLLTAGGLLSCAYAFILTLTSSEEEGAGVRKMIKETLVLTLGVLPFLAFFFAEYQPWSIPLTFAFSLLFDLVLLPGLSLVFLLSFLFPMVFWNVFFIWMEKGMQWIAGHTSSSWVLGQPDITFLLLIMFLLGCLYEWGNHKKKRLALFLLIGGLCALVKHPLENEITIIDIGQGDSILLRDWQGRTILIDTGGKVEFGQTEAWRKRQSSTNAERTLIPYLKSRGIDQIDHLVLTHTDADHMGDMEVVASSLHIKEVNVSKGSLKKATFVKRLERLKLPVKTVEVGDRFPIFDRFVEVLYPIEVGDGSNNDSLVLYGYLQGVSFLFTGDLEEPGEQILIARYPQLPVDVLKAGHHGSKGSSHPAFLDHIHAKIALVSAGEKNRYQHPHQETLERFKELGMTVFRTDQQGAIRFRGWQKWMIETVR</sequence>
<dbReference type="InterPro" id="IPR004477">
    <property type="entry name" value="ComEC_N"/>
</dbReference>
<dbReference type="CDD" id="cd07731">
    <property type="entry name" value="ComA-like_MBL-fold"/>
    <property type="match status" value="1"/>
</dbReference>
<feature type="domain" description="Metallo-beta-lactamase" evidence="7">
    <location>
        <begin position="495"/>
        <end position="701"/>
    </location>
</feature>
<accession>A0A4Z1DSX4</accession>
<comment type="caution">
    <text evidence="8">The sequence shown here is derived from an EMBL/GenBank/DDBJ whole genome shotgun (WGS) entry which is preliminary data.</text>
</comment>
<evidence type="ECO:0000256" key="4">
    <source>
        <dbReference type="ARBA" id="ARBA00022989"/>
    </source>
</evidence>
<keyword evidence="5 6" id="KW-0472">Membrane</keyword>
<evidence type="ECO:0000259" key="7">
    <source>
        <dbReference type="SMART" id="SM00849"/>
    </source>
</evidence>
<dbReference type="PANTHER" id="PTHR30619:SF1">
    <property type="entry name" value="RECOMBINATION PROTEIN 2"/>
    <property type="match status" value="1"/>
</dbReference>
<feature type="transmembrane region" description="Helical" evidence="6">
    <location>
        <begin position="354"/>
        <end position="373"/>
    </location>
</feature>
<keyword evidence="9" id="KW-1185">Reference proteome</keyword>
<feature type="transmembrane region" description="Helical" evidence="6">
    <location>
        <begin position="314"/>
        <end position="342"/>
    </location>
</feature>
<name>A0A4Z1DSX4_9STRE</name>
<dbReference type="GO" id="GO:0030420">
    <property type="term" value="P:establishment of competence for transformation"/>
    <property type="evidence" value="ECO:0007669"/>
    <property type="project" value="InterPro"/>
</dbReference>
<evidence type="ECO:0000313" key="9">
    <source>
        <dbReference type="Proteomes" id="UP000297986"/>
    </source>
</evidence>
<evidence type="ECO:0000256" key="5">
    <source>
        <dbReference type="ARBA" id="ARBA00023136"/>
    </source>
</evidence>
<protein>
    <submittedName>
        <fullName evidence="8">DNA internalization-related competence protein ComEC/Rec2</fullName>
    </submittedName>
</protein>
<dbReference type="OrthoDB" id="9761531at2"/>
<feature type="transmembrane region" description="Helical" evidence="6">
    <location>
        <begin position="271"/>
        <end position="294"/>
    </location>
</feature>
<dbReference type="Gene3D" id="3.60.15.10">
    <property type="entry name" value="Ribonuclease Z/Hydroxyacylglutathione hydrolase-like"/>
    <property type="match status" value="1"/>
</dbReference>
<dbReference type="NCBIfam" id="TIGR00361">
    <property type="entry name" value="ComEC_Rec2"/>
    <property type="match status" value="1"/>
</dbReference>
<reference evidence="8 9" key="1">
    <citation type="submission" date="2019-04" db="EMBL/GenBank/DDBJ databases">
        <title>Genome sequencing of Streptococcus rubneri DSM 26920(T).</title>
        <authorList>
            <person name="Kook J.-K."/>
            <person name="Park S.-N."/>
            <person name="Lim Y.K."/>
        </authorList>
    </citation>
    <scope>NUCLEOTIDE SEQUENCE [LARGE SCALE GENOMIC DNA]</scope>
    <source>
        <strain evidence="8 9">DSM 26920</strain>
    </source>
</reference>
<feature type="transmembrane region" description="Helical" evidence="6">
    <location>
        <begin position="441"/>
        <end position="460"/>
    </location>
</feature>
<dbReference type="InterPro" id="IPR035681">
    <property type="entry name" value="ComA-like_MBL"/>
</dbReference>
<dbReference type="InterPro" id="IPR001279">
    <property type="entry name" value="Metallo-B-lactamas"/>
</dbReference>
<gene>
    <name evidence="8" type="ORF">E5S68_00950</name>
</gene>